<keyword evidence="11" id="KW-0963">Cytoplasm</keyword>
<evidence type="ECO:0000256" key="2">
    <source>
        <dbReference type="ARBA" id="ARBA00022679"/>
    </source>
</evidence>
<dbReference type="KEGG" id="lmb:C9I47_0653"/>
<dbReference type="Gene3D" id="3.40.50.10330">
    <property type="entry name" value="Probable inorganic polyphosphate/atp-NAD kinase, domain 1"/>
    <property type="match status" value="1"/>
</dbReference>
<reference evidence="14 15" key="1">
    <citation type="submission" date="2018-05" db="EMBL/GenBank/DDBJ databases">
        <title>The complete genome of Lysobacter maris HZ9B, a marine bacterium antagonistic against terrestrial plant pathogens.</title>
        <authorList>
            <person name="Zhang X.-Q."/>
        </authorList>
    </citation>
    <scope>NUCLEOTIDE SEQUENCE [LARGE SCALE GENOMIC DNA]</scope>
    <source>
        <strain evidence="14 15">HZ9B</strain>
    </source>
</reference>
<dbReference type="OrthoDB" id="142078at2"/>
<evidence type="ECO:0000256" key="12">
    <source>
        <dbReference type="SAM" id="MobiDB-lite"/>
    </source>
</evidence>
<name>A0A2U9T4R1_9GAMM</name>
<dbReference type="InterPro" id="IPR045540">
    <property type="entry name" value="YegS/DAGK_C"/>
</dbReference>
<dbReference type="EMBL" id="CP029843">
    <property type="protein sequence ID" value="AWV06375.1"/>
    <property type="molecule type" value="Genomic_DNA"/>
</dbReference>
<dbReference type="InterPro" id="IPR005218">
    <property type="entry name" value="Diacylglycerol/lipid_kinase"/>
</dbReference>
<feature type="domain" description="DAGKc" evidence="13">
    <location>
        <begin position="11"/>
        <end position="144"/>
    </location>
</feature>
<keyword evidence="7 11" id="KW-0460">Magnesium</keyword>
<feature type="binding site" evidence="11">
    <location>
        <position position="232"/>
    </location>
    <ligand>
        <name>Mg(2+)</name>
        <dbReference type="ChEBI" id="CHEBI:18420"/>
    </ligand>
</feature>
<keyword evidence="10 11" id="KW-1208">Phospholipid metabolism</keyword>
<evidence type="ECO:0000313" key="15">
    <source>
        <dbReference type="Proteomes" id="UP000249447"/>
    </source>
</evidence>
<keyword evidence="8 11" id="KW-0443">Lipid metabolism</keyword>
<dbReference type="Proteomes" id="UP000249447">
    <property type="component" value="Chromosome"/>
</dbReference>
<keyword evidence="1 11" id="KW-0444">Lipid biosynthesis</keyword>
<dbReference type="GO" id="GO:0005524">
    <property type="term" value="F:ATP binding"/>
    <property type="evidence" value="ECO:0007669"/>
    <property type="project" value="UniProtKB-UniRule"/>
</dbReference>
<feature type="region of interest" description="Disordered" evidence="12">
    <location>
        <begin position="319"/>
        <end position="341"/>
    </location>
</feature>
<dbReference type="SMART" id="SM00046">
    <property type="entry name" value="DAGKc"/>
    <property type="match status" value="1"/>
</dbReference>
<comment type="similarity">
    <text evidence="11">Belongs to the diacylglycerol/lipid kinase family. YegS lipid kinase subfamily.</text>
</comment>
<dbReference type="GO" id="GO:0001727">
    <property type="term" value="F:lipid kinase activity"/>
    <property type="evidence" value="ECO:0007669"/>
    <property type="project" value="UniProtKB-UniRule"/>
</dbReference>
<keyword evidence="4 11" id="KW-0547">Nucleotide-binding</keyword>
<evidence type="ECO:0000256" key="8">
    <source>
        <dbReference type="ARBA" id="ARBA00023098"/>
    </source>
</evidence>
<evidence type="ECO:0000256" key="3">
    <source>
        <dbReference type="ARBA" id="ARBA00022723"/>
    </source>
</evidence>
<dbReference type="InterPro" id="IPR050187">
    <property type="entry name" value="Lipid_Phosphate_FormReg"/>
</dbReference>
<dbReference type="NCBIfam" id="TIGR03702">
    <property type="entry name" value="lip_kinase_YegS"/>
    <property type="match status" value="1"/>
</dbReference>
<keyword evidence="2 11" id="KW-0808">Transferase</keyword>
<dbReference type="PANTHER" id="PTHR12358">
    <property type="entry name" value="SPHINGOSINE KINASE"/>
    <property type="match status" value="1"/>
</dbReference>
<keyword evidence="3 11" id="KW-0479">Metal-binding</keyword>
<keyword evidence="6 11" id="KW-0067">ATP-binding</keyword>
<evidence type="ECO:0000256" key="11">
    <source>
        <dbReference type="HAMAP-Rule" id="MF_01377"/>
    </source>
</evidence>
<evidence type="ECO:0000256" key="4">
    <source>
        <dbReference type="ARBA" id="ARBA00022741"/>
    </source>
</evidence>
<keyword evidence="5 11" id="KW-0418">Kinase</keyword>
<organism evidence="14 15">
    <name type="scientific">Marilutibacter maris</name>
    <dbReference type="NCBI Taxonomy" id="1605891"/>
    <lineage>
        <taxon>Bacteria</taxon>
        <taxon>Pseudomonadati</taxon>
        <taxon>Pseudomonadota</taxon>
        <taxon>Gammaproteobacteria</taxon>
        <taxon>Lysobacterales</taxon>
        <taxon>Lysobacteraceae</taxon>
        <taxon>Marilutibacter</taxon>
    </lineage>
</organism>
<dbReference type="Pfam" id="PF19279">
    <property type="entry name" value="YegS_C"/>
    <property type="match status" value="1"/>
</dbReference>
<dbReference type="InterPro" id="IPR016064">
    <property type="entry name" value="NAD/diacylglycerol_kinase_sf"/>
</dbReference>
<evidence type="ECO:0000256" key="7">
    <source>
        <dbReference type="ARBA" id="ARBA00022842"/>
    </source>
</evidence>
<sequence>MNDDSGFDAASRPPHWRLILHGKRAADDAVRQAVAAMREAGTTLSVRVTWEGGDAARHVDEAIADGVDTVIAGGGDGTLNEVATALARHDRTAAALPSLAVLPLGTANDFATAAGLPRDPLRALRLIGRTAAVPLDLLRVEADDACRWCVNVASGGFGTEITVQTDEALKKALGGLAYLVTGIARLGRIEPIAARLEGTGFEWSGELIALGIGNGRQAGGGHPLCPDAWVDDGALDVTVIPPLDGELGALAHSLLTEGREAVAERIAVRARLPWLRLRSPTPMTLNLDGEPVRARTFRIECVPARLRMHLSADCPLLGPADAPARSRHRSGDGSAAGLATV</sequence>
<dbReference type="GO" id="GO:0008654">
    <property type="term" value="P:phospholipid biosynthetic process"/>
    <property type="evidence" value="ECO:0007669"/>
    <property type="project" value="UniProtKB-UniRule"/>
</dbReference>
<keyword evidence="15" id="KW-1185">Reference proteome</keyword>
<evidence type="ECO:0000259" key="13">
    <source>
        <dbReference type="PROSITE" id="PS50146"/>
    </source>
</evidence>
<dbReference type="InterPro" id="IPR001206">
    <property type="entry name" value="Diacylglycerol_kinase_cat_dom"/>
</dbReference>
<dbReference type="RefSeq" id="WP_111265544.1">
    <property type="nucleotide sequence ID" value="NZ_CP029843.1"/>
</dbReference>
<comment type="function">
    <text evidence="11">Probably phosphorylates lipids; the in vivo substrate is unknown.</text>
</comment>
<evidence type="ECO:0000256" key="9">
    <source>
        <dbReference type="ARBA" id="ARBA00023209"/>
    </source>
</evidence>
<gene>
    <name evidence="14" type="ORF">C9I47_0653</name>
</gene>
<dbReference type="SUPFAM" id="SSF111331">
    <property type="entry name" value="NAD kinase/diacylglycerol kinase-like"/>
    <property type="match status" value="1"/>
</dbReference>
<comment type="subcellular location">
    <subcellularLocation>
        <location evidence="11">Cytoplasm</location>
    </subcellularLocation>
</comment>
<dbReference type="EC" id="2.7.1.-" evidence="11"/>
<comment type="cofactor">
    <cofactor evidence="11">
        <name>Mg(2+)</name>
        <dbReference type="ChEBI" id="CHEBI:18420"/>
    </cofactor>
    <cofactor evidence="11">
        <name>Ca(2+)</name>
        <dbReference type="ChEBI" id="CHEBI:29108"/>
    </cofactor>
    <text evidence="11">Binds 1 Mg(2+) ion per subunit. Ca(2+) may be able to substitute.</text>
</comment>
<evidence type="ECO:0000313" key="14">
    <source>
        <dbReference type="EMBL" id="AWV06375.1"/>
    </source>
</evidence>
<dbReference type="GO" id="GO:0000287">
    <property type="term" value="F:magnesium ion binding"/>
    <property type="evidence" value="ECO:0007669"/>
    <property type="project" value="UniProtKB-UniRule"/>
</dbReference>
<dbReference type="Gene3D" id="2.60.200.40">
    <property type="match status" value="1"/>
</dbReference>
<dbReference type="PROSITE" id="PS50146">
    <property type="entry name" value="DAGK"/>
    <property type="match status" value="1"/>
</dbReference>
<dbReference type="InterPro" id="IPR022433">
    <property type="entry name" value="Lip_kinase_YegS"/>
</dbReference>
<dbReference type="GO" id="GO:0005737">
    <property type="term" value="C:cytoplasm"/>
    <property type="evidence" value="ECO:0007669"/>
    <property type="project" value="UniProtKB-SubCell"/>
</dbReference>
<accession>A0A2U9T4R1</accession>
<feature type="binding site" evidence="11">
    <location>
        <position position="106"/>
    </location>
    <ligand>
        <name>ATP</name>
        <dbReference type="ChEBI" id="CHEBI:30616"/>
    </ligand>
</feature>
<protein>
    <recommendedName>
        <fullName evidence="11">Probable lipid kinase YegS-like</fullName>
        <ecNumber evidence="11">2.7.1.-</ecNumber>
    </recommendedName>
</protein>
<comment type="caution">
    <text evidence="11">Lacks conserved residue(s) required for the propagation of feature annotation.</text>
</comment>
<feature type="active site" description="Proton acceptor" evidence="11">
    <location>
        <position position="290"/>
    </location>
</feature>
<dbReference type="NCBIfam" id="NF009602">
    <property type="entry name" value="PRK13054.1"/>
    <property type="match status" value="1"/>
</dbReference>
<dbReference type="Pfam" id="PF00781">
    <property type="entry name" value="DAGK_cat"/>
    <property type="match status" value="1"/>
</dbReference>
<dbReference type="AlphaFoldDB" id="A0A2U9T4R1"/>
<keyword evidence="9 11" id="KW-0594">Phospholipid biosynthesis</keyword>
<feature type="binding site" evidence="11">
    <location>
        <begin position="75"/>
        <end position="81"/>
    </location>
    <ligand>
        <name>ATP</name>
        <dbReference type="ChEBI" id="CHEBI:30616"/>
    </ligand>
</feature>
<proteinExistence type="inferred from homology"/>
<dbReference type="NCBIfam" id="TIGR00147">
    <property type="entry name" value="YegS/Rv2252/BmrU family lipid kinase"/>
    <property type="match status" value="1"/>
</dbReference>
<dbReference type="GO" id="GO:0005886">
    <property type="term" value="C:plasma membrane"/>
    <property type="evidence" value="ECO:0007669"/>
    <property type="project" value="TreeGrafter"/>
</dbReference>
<evidence type="ECO:0000256" key="1">
    <source>
        <dbReference type="ARBA" id="ARBA00022516"/>
    </source>
</evidence>
<dbReference type="PANTHER" id="PTHR12358:SF106">
    <property type="entry name" value="LIPID KINASE YEGS"/>
    <property type="match status" value="1"/>
</dbReference>
<evidence type="ECO:0000256" key="5">
    <source>
        <dbReference type="ARBA" id="ARBA00022777"/>
    </source>
</evidence>
<evidence type="ECO:0000256" key="10">
    <source>
        <dbReference type="ARBA" id="ARBA00023264"/>
    </source>
</evidence>
<dbReference type="InterPro" id="IPR017438">
    <property type="entry name" value="ATP-NAD_kinase_N"/>
</dbReference>
<feature type="binding site" evidence="11">
    <location>
        <position position="49"/>
    </location>
    <ligand>
        <name>ATP</name>
        <dbReference type="ChEBI" id="CHEBI:30616"/>
    </ligand>
</feature>
<dbReference type="HAMAP" id="MF_01377">
    <property type="entry name" value="YegS"/>
    <property type="match status" value="1"/>
</dbReference>
<evidence type="ECO:0000256" key="6">
    <source>
        <dbReference type="ARBA" id="ARBA00022840"/>
    </source>
</evidence>